<dbReference type="Proteomes" id="UP000254079">
    <property type="component" value="Unassembled WGS sequence"/>
</dbReference>
<dbReference type="EMBL" id="UGCP01000001">
    <property type="protein sequence ID" value="STI81129.1"/>
    <property type="molecule type" value="Genomic_DNA"/>
</dbReference>
<dbReference type="AlphaFoldDB" id="A0A0K5ZVX4"/>
<proteinExistence type="predicted"/>
<reference evidence="1 2" key="1">
    <citation type="submission" date="2018-06" db="EMBL/GenBank/DDBJ databases">
        <authorList>
            <consortium name="Pathogen Informatics"/>
            <person name="Doyle S."/>
        </authorList>
    </citation>
    <scope>NUCLEOTIDE SEQUENCE [LARGE SCALE GENOMIC DNA]</scope>
    <source>
        <strain evidence="1 2">NCTC8622</strain>
    </source>
</reference>
<protein>
    <submittedName>
        <fullName evidence="1">Uncharacterized protein</fullName>
    </submittedName>
</protein>
<name>A0A0K5ZVX4_ECOLX</name>
<organism evidence="1 2">
    <name type="scientific">Escherichia coli</name>
    <dbReference type="NCBI Taxonomy" id="562"/>
    <lineage>
        <taxon>Bacteria</taxon>
        <taxon>Pseudomonadati</taxon>
        <taxon>Pseudomonadota</taxon>
        <taxon>Gammaproteobacteria</taxon>
        <taxon>Enterobacterales</taxon>
        <taxon>Enterobacteriaceae</taxon>
        <taxon>Escherichia</taxon>
    </lineage>
</organism>
<evidence type="ECO:0000313" key="2">
    <source>
        <dbReference type="Proteomes" id="UP000254079"/>
    </source>
</evidence>
<accession>A0A0K5ZVX4</accession>
<evidence type="ECO:0000313" key="1">
    <source>
        <dbReference type="EMBL" id="STI81129.1"/>
    </source>
</evidence>
<sequence>MEKIFQGDFFCIFCIYSLTIFFHVVRLLINIMYEVLTLLQPITYECFYH</sequence>
<gene>
    <name evidence="1" type="ORF">NCTC8622_00053</name>
</gene>